<dbReference type="SUPFAM" id="SSF141571">
    <property type="entry name" value="Pentapeptide repeat-like"/>
    <property type="match status" value="1"/>
</dbReference>
<dbReference type="HOGENOM" id="CLU_1064368_0_0_9"/>
<dbReference type="STRING" id="720554.Clocl_2667"/>
<gene>
    <name evidence="1" type="ordered locus">Clocl_2667</name>
</gene>
<evidence type="ECO:0000313" key="1">
    <source>
        <dbReference type="EMBL" id="AEV69233.1"/>
    </source>
</evidence>
<dbReference type="AlphaFoldDB" id="G8M274"/>
<dbReference type="OrthoDB" id="9798656at2"/>
<evidence type="ECO:0000313" key="2">
    <source>
        <dbReference type="Proteomes" id="UP000005435"/>
    </source>
</evidence>
<dbReference type="PANTHER" id="PTHR42999">
    <property type="entry name" value="ANTIBIOTIC RESISTANCE PROTEIN MCBG"/>
    <property type="match status" value="1"/>
</dbReference>
<accession>G8M274</accession>
<dbReference type="Gene3D" id="2.160.20.80">
    <property type="entry name" value="E3 ubiquitin-protein ligase SopA"/>
    <property type="match status" value="1"/>
</dbReference>
<evidence type="ECO:0008006" key="3">
    <source>
        <dbReference type="Google" id="ProtNLM"/>
    </source>
</evidence>
<organism evidence="1 2">
    <name type="scientific">Acetivibrio clariflavus (strain DSM 19732 / NBRC 101661 / EBR45)</name>
    <name type="common">Clostridium clariflavum</name>
    <dbReference type="NCBI Taxonomy" id="720554"/>
    <lineage>
        <taxon>Bacteria</taxon>
        <taxon>Bacillati</taxon>
        <taxon>Bacillota</taxon>
        <taxon>Clostridia</taxon>
        <taxon>Eubacteriales</taxon>
        <taxon>Oscillospiraceae</taxon>
        <taxon>Acetivibrio</taxon>
    </lineage>
</organism>
<dbReference type="PANTHER" id="PTHR42999:SF1">
    <property type="entry name" value="PENTAPEPTIDE REPEAT-CONTAINING PROTEIN"/>
    <property type="match status" value="1"/>
</dbReference>
<protein>
    <recommendedName>
        <fullName evidence="3">Pentapeptide repeat-containing protein</fullName>
    </recommendedName>
</protein>
<name>G8M274_ACECE</name>
<reference evidence="2" key="1">
    <citation type="submission" date="2011-12" db="EMBL/GenBank/DDBJ databases">
        <title>Complete sequence of Clostridium clariflavum DSM 19732.</title>
        <authorList>
            <consortium name="US DOE Joint Genome Institute"/>
            <person name="Lucas S."/>
            <person name="Han J."/>
            <person name="Lapidus A."/>
            <person name="Cheng J.-F."/>
            <person name="Goodwin L."/>
            <person name="Pitluck S."/>
            <person name="Peters L."/>
            <person name="Teshima H."/>
            <person name="Detter J.C."/>
            <person name="Han C."/>
            <person name="Tapia R."/>
            <person name="Land M."/>
            <person name="Hauser L."/>
            <person name="Kyrpides N."/>
            <person name="Ivanova N."/>
            <person name="Pagani I."/>
            <person name="Kitzmiller T."/>
            <person name="Lynd L."/>
            <person name="Izquierdo J."/>
            <person name="Woyke T."/>
        </authorList>
    </citation>
    <scope>NUCLEOTIDE SEQUENCE [LARGE SCALE GENOMIC DNA]</scope>
    <source>
        <strain evidence="2">DSM 19732 / NBRC 101661 / EBR45</strain>
    </source>
</reference>
<dbReference type="eggNOG" id="COG1357">
    <property type="taxonomic scope" value="Bacteria"/>
</dbReference>
<dbReference type="KEGG" id="ccl:Clocl_2667"/>
<reference evidence="1 2" key="2">
    <citation type="journal article" date="2012" name="Stand. Genomic Sci.">
        <title>Complete Genome Sequence of Clostridium clariflavum DSM 19732.</title>
        <authorList>
            <person name="Izquierdo J.A."/>
            <person name="Goodwin L."/>
            <person name="Davenport K.W."/>
            <person name="Teshima H."/>
            <person name="Bruce D."/>
            <person name="Detter C."/>
            <person name="Tapia R."/>
            <person name="Han S."/>
            <person name="Land M."/>
            <person name="Hauser L."/>
            <person name="Jeffries C.D."/>
            <person name="Han J."/>
            <person name="Pitluck S."/>
            <person name="Nolan M."/>
            <person name="Chen A."/>
            <person name="Huntemann M."/>
            <person name="Mavromatis K."/>
            <person name="Mikhailova N."/>
            <person name="Liolios K."/>
            <person name="Woyke T."/>
            <person name="Lynd L.R."/>
        </authorList>
    </citation>
    <scope>NUCLEOTIDE SEQUENCE [LARGE SCALE GENOMIC DNA]</scope>
    <source>
        <strain evidence="2">DSM 19732 / NBRC 101661 / EBR45</strain>
    </source>
</reference>
<dbReference type="EMBL" id="CP003065">
    <property type="protein sequence ID" value="AEV69233.1"/>
    <property type="molecule type" value="Genomic_DNA"/>
</dbReference>
<proteinExistence type="predicted"/>
<sequence>MVNEISTSEFLSLLKGAKQISKIRLPIRMKMPKLIEEVTFEQVDFNAPIFGGLLNRPVIRKSKFINSDLDGLNVEKSLFEDCIFDKVIFGHKYIGRIDKCKFYKCTFIECQFKSFIFKGNSYNDCSFDRCKLKRITFNDCDFENVTFSGEFATVNFVGCRTANTDVSKVKMKEVAMVDINYNGIKLPDNKDNFFAYAQFFESAKPELEKKLSPRTYEHYCSKAEYIMTYCSDGVMVDRDMFEEASKVEKDIIMETLYKIRE</sequence>
<keyword evidence="2" id="KW-1185">Reference proteome</keyword>
<dbReference type="InterPro" id="IPR052949">
    <property type="entry name" value="PA_immunity-related"/>
</dbReference>
<dbReference type="RefSeq" id="WP_014255792.1">
    <property type="nucleotide sequence ID" value="NC_016627.1"/>
</dbReference>
<dbReference type="Proteomes" id="UP000005435">
    <property type="component" value="Chromosome"/>
</dbReference>